<name>A0A103XUH9_CYNCS</name>
<protein>
    <submittedName>
        <fullName evidence="1">Uncharacterized protein</fullName>
    </submittedName>
</protein>
<dbReference type="AlphaFoldDB" id="A0A103XUH9"/>
<accession>A0A103XUH9</accession>
<evidence type="ECO:0000313" key="2">
    <source>
        <dbReference type="Proteomes" id="UP000243975"/>
    </source>
</evidence>
<keyword evidence="2" id="KW-1185">Reference proteome</keyword>
<dbReference type="EMBL" id="LEKV01003856">
    <property type="protein sequence ID" value="KVH97116.1"/>
    <property type="molecule type" value="Genomic_DNA"/>
</dbReference>
<proteinExistence type="predicted"/>
<organism evidence="1 2">
    <name type="scientific">Cynara cardunculus var. scolymus</name>
    <name type="common">Globe artichoke</name>
    <name type="synonym">Cynara scolymus</name>
    <dbReference type="NCBI Taxonomy" id="59895"/>
    <lineage>
        <taxon>Eukaryota</taxon>
        <taxon>Viridiplantae</taxon>
        <taxon>Streptophyta</taxon>
        <taxon>Embryophyta</taxon>
        <taxon>Tracheophyta</taxon>
        <taxon>Spermatophyta</taxon>
        <taxon>Magnoliopsida</taxon>
        <taxon>eudicotyledons</taxon>
        <taxon>Gunneridae</taxon>
        <taxon>Pentapetalae</taxon>
        <taxon>asterids</taxon>
        <taxon>campanulids</taxon>
        <taxon>Asterales</taxon>
        <taxon>Asteraceae</taxon>
        <taxon>Carduoideae</taxon>
        <taxon>Cardueae</taxon>
        <taxon>Carduinae</taxon>
        <taxon>Cynara</taxon>
    </lineage>
</organism>
<evidence type="ECO:0000313" key="1">
    <source>
        <dbReference type="EMBL" id="KVH97116.1"/>
    </source>
</evidence>
<dbReference type="Gramene" id="KVH97116">
    <property type="protein sequence ID" value="KVH97116"/>
    <property type="gene ID" value="Ccrd_000785"/>
</dbReference>
<reference evidence="1 2" key="1">
    <citation type="journal article" date="2016" name="Sci. Rep.">
        <title>The genome sequence of the outbreeding globe artichoke constructed de novo incorporating a phase-aware low-pass sequencing strategy of F1 progeny.</title>
        <authorList>
            <person name="Scaglione D."/>
            <person name="Reyes-Chin-Wo S."/>
            <person name="Acquadro A."/>
            <person name="Froenicke L."/>
            <person name="Portis E."/>
            <person name="Beitel C."/>
            <person name="Tirone M."/>
            <person name="Mauro R."/>
            <person name="Lo Monaco A."/>
            <person name="Mauromicale G."/>
            <person name="Faccioli P."/>
            <person name="Cattivelli L."/>
            <person name="Rieseberg L."/>
            <person name="Michelmore R."/>
            <person name="Lanteri S."/>
        </authorList>
    </citation>
    <scope>NUCLEOTIDE SEQUENCE [LARGE SCALE GENOMIC DNA]</scope>
    <source>
        <strain evidence="1">2C</strain>
    </source>
</reference>
<comment type="caution">
    <text evidence="1">The sequence shown here is derived from an EMBL/GenBank/DDBJ whole genome shotgun (WGS) entry which is preliminary data.</text>
</comment>
<gene>
    <name evidence="1" type="ORF">Ccrd_000785</name>
</gene>
<dbReference type="Proteomes" id="UP000243975">
    <property type="component" value="Unassembled WGS sequence"/>
</dbReference>
<sequence length="88" mass="10081">MPLNFIDQEQANNDRQTLMPLEFFPHKAILGFEDMVYTREDLAHFILLLSPSSCFTNTIFTVKLGTIHSSGSMYVSSQGFREKMNSMI</sequence>